<dbReference type="GO" id="GO:0005634">
    <property type="term" value="C:nucleus"/>
    <property type="evidence" value="ECO:0007669"/>
    <property type="project" value="UniProtKB-SubCell"/>
</dbReference>
<feature type="compositionally biased region" description="Basic and acidic residues" evidence="8">
    <location>
        <begin position="444"/>
        <end position="453"/>
    </location>
</feature>
<evidence type="ECO:0000256" key="5">
    <source>
        <dbReference type="ARBA" id="ARBA00022833"/>
    </source>
</evidence>
<evidence type="ECO:0000313" key="11">
    <source>
        <dbReference type="Proteomes" id="UP000747542"/>
    </source>
</evidence>
<dbReference type="Pfam" id="PF00096">
    <property type="entry name" value="zf-C2H2"/>
    <property type="match status" value="2"/>
</dbReference>
<reference evidence="10" key="1">
    <citation type="journal article" date="2021" name="Sci. Adv.">
        <title>The American lobster genome reveals insights on longevity, neural, and immune adaptations.</title>
        <authorList>
            <person name="Polinski J.M."/>
            <person name="Zimin A.V."/>
            <person name="Clark K.F."/>
            <person name="Kohn A.B."/>
            <person name="Sadowski N."/>
            <person name="Timp W."/>
            <person name="Ptitsyn A."/>
            <person name="Khanna P."/>
            <person name="Romanova D.Y."/>
            <person name="Williams P."/>
            <person name="Greenwood S.J."/>
            <person name="Moroz L.L."/>
            <person name="Walt D.R."/>
            <person name="Bodnar A.G."/>
        </authorList>
    </citation>
    <scope>NUCLEOTIDE SEQUENCE</scope>
    <source>
        <strain evidence="10">GMGI-L3</strain>
    </source>
</reference>
<dbReference type="InterPro" id="IPR050826">
    <property type="entry name" value="Krueppel_C2H2_ZnFinger"/>
</dbReference>
<dbReference type="InterPro" id="IPR036236">
    <property type="entry name" value="Znf_C2H2_sf"/>
</dbReference>
<evidence type="ECO:0000256" key="4">
    <source>
        <dbReference type="ARBA" id="ARBA00022771"/>
    </source>
</evidence>
<organism evidence="10 11">
    <name type="scientific">Homarus americanus</name>
    <name type="common">American lobster</name>
    <dbReference type="NCBI Taxonomy" id="6706"/>
    <lineage>
        <taxon>Eukaryota</taxon>
        <taxon>Metazoa</taxon>
        <taxon>Ecdysozoa</taxon>
        <taxon>Arthropoda</taxon>
        <taxon>Crustacea</taxon>
        <taxon>Multicrustacea</taxon>
        <taxon>Malacostraca</taxon>
        <taxon>Eumalacostraca</taxon>
        <taxon>Eucarida</taxon>
        <taxon>Decapoda</taxon>
        <taxon>Pleocyemata</taxon>
        <taxon>Astacidea</taxon>
        <taxon>Nephropoidea</taxon>
        <taxon>Nephropidae</taxon>
        <taxon>Homarus</taxon>
    </lineage>
</organism>
<dbReference type="EMBL" id="JAHLQT010014894">
    <property type="protein sequence ID" value="KAG7170110.1"/>
    <property type="molecule type" value="Genomic_DNA"/>
</dbReference>
<dbReference type="GO" id="GO:0003677">
    <property type="term" value="F:DNA binding"/>
    <property type="evidence" value="ECO:0007669"/>
    <property type="project" value="InterPro"/>
</dbReference>
<keyword evidence="11" id="KW-1185">Reference proteome</keyword>
<dbReference type="SUPFAM" id="SSF57667">
    <property type="entry name" value="beta-beta-alpha zinc fingers"/>
    <property type="match status" value="1"/>
</dbReference>
<comment type="caution">
    <text evidence="10">The sequence shown here is derived from an EMBL/GenBank/DDBJ whole genome shotgun (WGS) entry which is preliminary data.</text>
</comment>
<evidence type="ECO:0000256" key="6">
    <source>
        <dbReference type="ARBA" id="ARBA00023242"/>
    </source>
</evidence>
<dbReference type="GO" id="GO:0015074">
    <property type="term" value="P:DNA integration"/>
    <property type="evidence" value="ECO:0007669"/>
    <property type="project" value="InterPro"/>
</dbReference>
<dbReference type="InterPro" id="IPR013087">
    <property type="entry name" value="Znf_C2H2_type"/>
</dbReference>
<accession>A0A8J5KFX6</accession>
<evidence type="ECO:0000259" key="9">
    <source>
        <dbReference type="PROSITE" id="PS50157"/>
    </source>
</evidence>
<sequence length="681" mass="78561">MADFVDQMAKRDEEMCLCEYCGHFFHLNDALQMHTCKTEHADVIDIKYEEVDESFDSNCETTQHVALLAEKDIKCEAFDVSYNSNFDETQHVTVDEKDNKCEAFDVSYNSNSDETQHVSVDEKDNKCEAFDVSYNSNSDETQHVSVDEKDNKCEAFDVSYNSNSDETQHVSVDEKDNKCEAFDVSYNSNSDETQHVSVDEKDNKCEAFDVSYNSNSDETQHVSVDEKDIKCEAFDVSYNSNSDERQHVTVDEENVYCENIDISLNSNSDETHVTVGEENVNCEDIDVSLNSNSDETHVTVDEENVNCEESFNGKNQLMDHLVHSVKIIKCYKCGKIFDSQTNLKQHLLVHTGEKNFKCEECNKRFSTKKYLKVHMEVHTGEKYQLSIRAQIIGLRDGGLSIRAIAHRLGTSTTTVAKWIKRWKKSGNLSNLEGRHRPRLTTPQQDERIQREAEENPFTNAEAIRKELQLEVSTATVRRRLYEAGIQHMVPVKKERLTDKQRSARLAFASQYERRNISEEARSGYVTCNVWGWISIHGMGDVTRLEGRFTAAKYIDILQDFFLPSLQERNFPFPPGPIIFVQDSCPIHMTRVVRQWFTGQENLQLLDWPSKGTDCNPTENIWRSMVNTWKPEREKTSDHLLAHIKTRWELCRAKPQLLRNHISCMSDRLQAVIDKEGGWTHY</sequence>
<evidence type="ECO:0000256" key="7">
    <source>
        <dbReference type="PROSITE-ProRule" id="PRU00042"/>
    </source>
</evidence>
<dbReference type="Proteomes" id="UP000747542">
    <property type="component" value="Unassembled WGS sequence"/>
</dbReference>
<keyword evidence="6" id="KW-0539">Nucleus</keyword>
<dbReference type="Gene3D" id="3.30.420.10">
    <property type="entry name" value="Ribonuclease H-like superfamily/Ribonuclease H"/>
    <property type="match status" value="1"/>
</dbReference>
<gene>
    <name evidence="10" type="primary">Znf257-L1</name>
    <name evidence="10" type="ORF">Hamer_G012345</name>
</gene>
<dbReference type="InterPro" id="IPR036388">
    <property type="entry name" value="WH-like_DNA-bd_sf"/>
</dbReference>
<dbReference type="Gene3D" id="3.30.160.60">
    <property type="entry name" value="Classic Zinc Finger"/>
    <property type="match status" value="2"/>
</dbReference>
<keyword evidence="5" id="KW-0862">Zinc</keyword>
<feature type="domain" description="C2H2-type" evidence="9">
    <location>
        <begin position="328"/>
        <end position="355"/>
    </location>
</feature>
<dbReference type="InterPro" id="IPR009057">
    <property type="entry name" value="Homeodomain-like_sf"/>
</dbReference>
<evidence type="ECO:0000256" key="8">
    <source>
        <dbReference type="SAM" id="MobiDB-lite"/>
    </source>
</evidence>
<dbReference type="InterPro" id="IPR036397">
    <property type="entry name" value="RNaseH_sf"/>
</dbReference>
<dbReference type="GO" id="GO:0008270">
    <property type="term" value="F:zinc ion binding"/>
    <property type="evidence" value="ECO:0007669"/>
    <property type="project" value="UniProtKB-KW"/>
</dbReference>
<keyword evidence="4 7" id="KW-0863">Zinc-finger</keyword>
<evidence type="ECO:0000256" key="2">
    <source>
        <dbReference type="ARBA" id="ARBA00022723"/>
    </source>
</evidence>
<feature type="domain" description="C2H2-type" evidence="9">
    <location>
        <begin position="356"/>
        <end position="383"/>
    </location>
</feature>
<proteinExistence type="predicted"/>
<evidence type="ECO:0000256" key="1">
    <source>
        <dbReference type="ARBA" id="ARBA00004123"/>
    </source>
</evidence>
<dbReference type="Pfam" id="PF13384">
    <property type="entry name" value="HTH_23"/>
    <property type="match status" value="1"/>
</dbReference>
<dbReference type="PANTHER" id="PTHR24377">
    <property type="entry name" value="IP01015P-RELATED"/>
    <property type="match status" value="1"/>
</dbReference>
<keyword evidence="2" id="KW-0479">Metal-binding</keyword>
<feature type="region of interest" description="Disordered" evidence="8">
    <location>
        <begin position="430"/>
        <end position="453"/>
    </location>
</feature>
<name>A0A8J5KFX6_HOMAM</name>
<dbReference type="FunFam" id="3.30.160.60:FF:000733">
    <property type="entry name" value="Zinc finger protein 236 variant"/>
    <property type="match status" value="1"/>
</dbReference>
<keyword evidence="3" id="KW-0677">Repeat</keyword>
<comment type="subcellular location">
    <subcellularLocation>
        <location evidence="1">Nucleus</location>
    </subcellularLocation>
</comment>
<dbReference type="AlphaFoldDB" id="A0A8J5KFX6"/>
<dbReference type="InterPro" id="IPR002492">
    <property type="entry name" value="Transposase_Tc1-like"/>
</dbReference>
<dbReference type="PROSITE" id="PS00028">
    <property type="entry name" value="ZINC_FINGER_C2H2_1"/>
    <property type="match status" value="3"/>
</dbReference>
<dbReference type="Pfam" id="PF01498">
    <property type="entry name" value="HTH_Tnp_Tc3_2"/>
    <property type="match status" value="1"/>
</dbReference>
<evidence type="ECO:0000256" key="3">
    <source>
        <dbReference type="ARBA" id="ARBA00022737"/>
    </source>
</evidence>
<dbReference type="SMART" id="SM00355">
    <property type="entry name" value="ZnF_C2H2"/>
    <property type="match status" value="3"/>
</dbReference>
<protein>
    <submittedName>
        <fullName evidence="10">Zinc finger protein 257-like 1</fullName>
    </submittedName>
</protein>
<dbReference type="PROSITE" id="PS50157">
    <property type="entry name" value="ZINC_FINGER_C2H2_2"/>
    <property type="match status" value="2"/>
</dbReference>
<dbReference type="Gene3D" id="1.10.10.10">
    <property type="entry name" value="Winged helix-like DNA-binding domain superfamily/Winged helix DNA-binding domain"/>
    <property type="match status" value="1"/>
</dbReference>
<dbReference type="GO" id="GO:0006313">
    <property type="term" value="P:DNA transposition"/>
    <property type="evidence" value="ECO:0007669"/>
    <property type="project" value="InterPro"/>
</dbReference>
<evidence type="ECO:0000313" key="10">
    <source>
        <dbReference type="EMBL" id="KAG7170110.1"/>
    </source>
</evidence>
<dbReference type="SUPFAM" id="SSF46689">
    <property type="entry name" value="Homeodomain-like"/>
    <property type="match status" value="1"/>
</dbReference>